<proteinExistence type="predicted"/>
<organism evidence="2 3">
    <name type="scientific">Labrys wisconsinensis</name>
    <dbReference type="NCBI Taxonomy" id="425677"/>
    <lineage>
        <taxon>Bacteria</taxon>
        <taxon>Pseudomonadati</taxon>
        <taxon>Pseudomonadota</taxon>
        <taxon>Alphaproteobacteria</taxon>
        <taxon>Hyphomicrobiales</taxon>
        <taxon>Xanthobacteraceae</taxon>
        <taxon>Labrys</taxon>
    </lineage>
</organism>
<evidence type="ECO:0000313" key="2">
    <source>
        <dbReference type="EMBL" id="MDQ0467788.1"/>
    </source>
</evidence>
<comment type="caution">
    <text evidence="2">The sequence shown here is derived from an EMBL/GenBank/DDBJ whole genome shotgun (WGS) entry which is preliminary data.</text>
</comment>
<dbReference type="Proteomes" id="UP001242480">
    <property type="component" value="Unassembled WGS sequence"/>
</dbReference>
<evidence type="ECO:0000313" key="3">
    <source>
        <dbReference type="Proteomes" id="UP001242480"/>
    </source>
</evidence>
<feature type="signal peptide" evidence="1">
    <location>
        <begin position="1"/>
        <end position="24"/>
    </location>
</feature>
<reference evidence="2 3" key="1">
    <citation type="submission" date="2023-07" db="EMBL/GenBank/DDBJ databases">
        <title>Genomic Encyclopedia of Type Strains, Phase IV (KMG-IV): sequencing the most valuable type-strain genomes for metagenomic binning, comparative biology and taxonomic classification.</title>
        <authorList>
            <person name="Goeker M."/>
        </authorList>
    </citation>
    <scope>NUCLEOTIDE SEQUENCE [LARGE SCALE GENOMIC DNA]</scope>
    <source>
        <strain evidence="2 3">DSM 19619</strain>
    </source>
</reference>
<feature type="chain" id="PRO_5046352731" evidence="1">
    <location>
        <begin position="25"/>
        <end position="146"/>
    </location>
</feature>
<accession>A0ABU0J2X5</accession>
<name>A0ABU0J2X5_9HYPH</name>
<dbReference type="EMBL" id="JAUSVX010000001">
    <property type="protein sequence ID" value="MDQ0467788.1"/>
    <property type="molecule type" value="Genomic_DNA"/>
</dbReference>
<protein>
    <submittedName>
        <fullName evidence="2">ABC-type amino acid transport substrate-binding protein</fullName>
    </submittedName>
</protein>
<sequence length="146" mass="15094">MSMPRRSAALALLAGLLFAPAPLAAEEALVVVRGTDGLTPVPFTAVNAGGRPIACTAATAHWYSVELGTAAPGASIRTTLWASKANGEVFVLNARQDRMPLIDLWCGLAGRSWATRSPVPLARAAGAVPGDIALTCRDGDDTLVCR</sequence>
<evidence type="ECO:0000256" key="1">
    <source>
        <dbReference type="SAM" id="SignalP"/>
    </source>
</evidence>
<keyword evidence="1" id="KW-0732">Signal</keyword>
<keyword evidence="3" id="KW-1185">Reference proteome</keyword>
<dbReference type="RefSeq" id="WP_307267954.1">
    <property type="nucleotide sequence ID" value="NZ_JAUSVX010000001.1"/>
</dbReference>
<gene>
    <name evidence="2" type="ORF">QO011_000783</name>
</gene>